<dbReference type="CDD" id="cd07043">
    <property type="entry name" value="STAS_anti-anti-sigma_factors"/>
    <property type="match status" value="1"/>
</dbReference>
<evidence type="ECO:0000256" key="1">
    <source>
        <dbReference type="ARBA" id="ARBA00009013"/>
    </source>
</evidence>
<dbReference type="InterPro" id="IPR036513">
    <property type="entry name" value="STAS_dom_sf"/>
</dbReference>
<accession>A0AA35CJS9</accession>
<dbReference type="GO" id="GO:0043856">
    <property type="term" value="F:anti-sigma factor antagonist activity"/>
    <property type="evidence" value="ECO:0007669"/>
    <property type="project" value="InterPro"/>
</dbReference>
<dbReference type="InterPro" id="IPR003658">
    <property type="entry name" value="Anti-sigma_ant"/>
</dbReference>
<evidence type="ECO:0000256" key="2">
    <source>
        <dbReference type="RuleBase" id="RU003749"/>
    </source>
</evidence>
<feature type="domain" description="STAS" evidence="3">
    <location>
        <begin position="1"/>
        <end position="93"/>
    </location>
</feature>
<dbReference type="PANTHER" id="PTHR33495">
    <property type="entry name" value="ANTI-SIGMA FACTOR ANTAGONIST TM_1081-RELATED-RELATED"/>
    <property type="match status" value="1"/>
</dbReference>
<gene>
    <name evidence="4" type="ORF">caldi_16600</name>
</gene>
<evidence type="ECO:0000313" key="4">
    <source>
        <dbReference type="EMBL" id="BDG60570.1"/>
    </source>
</evidence>
<dbReference type="AlphaFoldDB" id="A0AA35CJS9"/>
<reference evidence="4" key="1">
    <citation type="submission" date="2022-03" db="EMBL/GenBank/DDBJ databases">
        <title>Complete genome sequence of Caldinitratiruptor microaerophilus.</title>
        <authorList>
            <person name="Mukaiyama R."/>
            <person name="Nishiyama T."/>
            <person name="Ueda K."/>
        </authorList>
    </citation>
    <scope>NUCLEOTIDE SEQUENCE</scope>
    <source>
        <strain evidence="4">JCM 16183</strain>
    </source>
</reference>
<evidence type="ECO:0000259" key="3">
    <source>
        <dbReference type="PROSITE" id="PS50801"/>
    </source>
</evidence>
<name>A0AA35CJS9_9FIRM</name>
<dbReference type="PROSITE" id="PS50801">
    <property type="entry name" value="STAS"/>
    <property type="match status" value="1"/>
</dbReference>
<dbReference type="NCBIfam" id="TIGR00377">
    <property type="entry name" value="ant_ant_sig"/>
    <property type="match status" value="1"/>
</dbReference>
<dbReference type="Proteomes" id="UP001163687">
    <property type="component" value="Chromosome"/>
</dbReference>
<dbReference type="KEGG" id="cmic:caldi_16600"/>
<dbReference type="RefSeq" id="WP_264844584.1">
    <property type="nucleotide sequence ID" value="NZ_AP025628.1"/>
</dbReference>
<dbReference type="Pfam" id="PF13466">
    <property type="entry name" value="STAS_2"/>
    <property type="match status" value="1"/>
</dbReference>
<protein>
    <recommendedName>
        <fullName evidence="2">Anti-sigma factor antagonist</fullName>
    </recommendedName>
</protein>
<dbReference type="SUPFAM" id="SSF52091">
    <property type="entry name" value="SpoIIaa-like"/>
    <property type="match status" value="1"/>
</dbReference>
<dbReference type="InterPro" id="IPR058548">
    <property type="entry name" value="MlaB-like_STAS"/>
</dbReference>
<dbReference type="InterPro" id="IPR002645">
    <property type="entry name" value="STAS_dom"/>
</dbReference>
<comment type="similarity">
    <text evidence="1 2">Belongs to the anti-sigma-factor antagonist family.</text>
</comment>
<evidence type="ECO:0000313" key="5">
    <source>
        <dbReference type="Proteomes" id="UP001163687"/>
    </source>
</evidence>
<dbReference type="Gene3D" id="3.30.750.24">
    <property type="entry name" value="STAS domain"/>
    <property type="match status" value="1"/>
</dbReference>
<keyword evidence="5" id="KW-1185">Reference proteome</keyword>
<proteinExistence type="inferred from homology"/>
<sequence>MSSAPYTIHLTGSLDIETADTLVEQVQAAAKHHETIRLDLSELGFLDSTGVGALVRLHQELQQQGRELQLYGVSPDIRELLSLLGVLSILNVS</sequence>
<dbReference type="EMBL" id="AP025628">
    <property type="protein sequence ID" value="BDG60570.1"/>
    <property type="molecule type" value="Genomic_DNA"/>
</dbReference>
<organism evidence="4 5">
    <name type="scientific">Caldinitratiruptor microaerophilus</name>
    <dbReference type="NCBI Taxonomy" id="671077"/>
    <lineage>
        <taxon>Bacteria</taxon>
        <taxon>Bacillati</taxon>
        <taxon>Bacillota</taxon>
        <taxon>Clostridia</taxon>
        <taxon>Eubacteriales</taxon>
        <taxon>Symbiobacteriaceae</taxon>
        <taxon>Caldinitratiruptor</taxon>
    </lineage>
</organism>